<dbReference type="InterPro" id="IPR022623">
    <property type="entry name" value="Glyco_trans_4"/>
</dbReference>
<dbReference type="Proteomes" id="UP000600101">
    <property type="component" value="Unassembled WGS sequence"/>
</dbReference>
<organism evidence="4 5">
    <name type="scientific">Siccirubricoccus deserti</name>
    <dbReference type="NCBI Taxonomy" id="2013562"/>
    <lineage>
        <taxon>Bacteria</taxon>
        <taxon>Pseudomonadati</taxon>
        <taxon>Pseudomonadota</taxon>
        <taxon>Alphaproteobacteria</taxon>
        <taxon>Acetobacterales</taxon>
        <taxon>Roseomonadaceae</taxon>
        <taxon>Siccirubricoccus</taxon>
    </lineage>
</organism>
<comment type="caution">
    <text evidence="4">The sequence shown here is derived from an EMBL/GenBank/DDBJ whole genome shotgun (WGS) entry which is preliminary data.</text>
</comment>
<sequence length="414" mass="45953">MRTLFVHQNFPAQYRHVAPALAQRKGHQVVALGENAGEALRGVQRIRYKAPTTGGEKTHRYLRRLENAVYRGQQVARAALALKERGFTPDLVCCHPGWGEGLFLRDVWPEAKLLYYYEFYYTAVGADVGFEPPGEPVSIDDACRVRLLNANHLLSLQVSDWGHTATQWQASRFPDWVRRKMSVVHEGIDTAAIRRQPDPSFTLPDGRMLRPGDEVVTFIARGLEPYRGFHSFMRALPEILVKRPAAQVVLVGGDEPHYGSKPQAGGTWRQLLLAELEGKLDLSRVHFTGKVPHPALLALLSLSAAHVYLTYPFVLSWSMLEAMACECLVIGSATPPVQEVIEHGRNGLLVDFFAPDQIAAAVIGALADPAAMQPLRRAARETILSYYDLRQVCLPQLLGLVEKVARDQAVSVVG</sequence>
<dbReference type="AlphaFoldDB" id="A0A9X0R2N6"/>
<dbReference type="Gene3D" id="3.40.50.2000">
    <property type="entry name" value="Glycogen Phosphorylase B"/>
    <property type="match status" value="1"/>
</dbReference>
<dbReference type="PANTHER" id="PTHR46401">
    <property type="entry name" value="GLYCOSYLTRANSFERASE WBBK-RELATED"/>
    <property type="match status" value="1"/>
</dbReference>
<gene>
    <name evidence="4" type="ORF">H7965_19185</name>
</gene>
<dbReference type="EMBL" id="JACOMF010000028">
    <property type="protein sequence ID" value="MBC4017437.1"/>
    <property type="molecule type" value="Genomic_DNA"/>
</dbReference>
<protein>
    <submittedName>
        <fullName evidence="4">Glycosyltransferase</fullName>
    </submittedName>
</protein>
<evidence type="ECO:0000259" key="2">
    <source>
        <dbReference type="Pfam" id="PF00534"/>
    </source>
</evidence>
<evidence type="ECO:0000259" key="3">
    <source>
        <dbReference type="Pfam" id="PF12000"/>
    </source>
</evidence>
<dbReference type="GO" id="GO:0016757">
    <property type="term" value="F:glycosyltransferase activity"/>
    <property type="evidence" value="ECO:0007669"/>
    <property type="project" value="InterPro"/>
</dbReference>
<dbReference type="CDD" id="cd03818">
    <property type="entry name" value="GT4_ExpC-like"/>
    <property type="match status" value="1"/>
</dbReference>
<accession>A0A9X0R2N6</accession>
<dbReference type="SUPFAM" id="SSF53756">
    <property type="entry name" value="UDP-Glycosyltransferase/glycogen phosphorylase"/>
    <property type="match status" value="1"/>
</dbReference>
<keyword evidence="5" id="KW-1185">Reference proteome</keyword>
<evidence type="ECO:0000256" key="1">
    <source>
        <dbReference type="ARBA" id="ARBA00022679"/>
    </source>
</evidence>
<dbReference type="InterPro" id="IPR001296">
    <property type="entry name" value="Glyco_trans_1"/>
</dbReference>
<evidence type="ECO:0000313" key="5">
    <source>
        <dbReference type="Proteomes" id="UP000600101"/>
    </source>
</evidence>
<name>A0A9X0R2N6_9PROT</name>
<dbReference type="Pfam" id="PF12000">
    <property type="entry name" value="Glyco_trans_4_3"/>
    <property type="match status" value="1"/>
</dbReference>
<feature type="domain" description="Glycosyl transferase family 4" evidence="3">
    <location>
        <begin position="26"/>
        <end position="192"/>
    </location>
</feature>
<reference evidence="4" key="1">
    <citation type="submission" date="2020-08" db="EMBL/GenBank/DDBJ databases">
        <authorList>
            <person name="Hu Y."/>
            <person name="Nguyen S.V."/>
            <person name="Li F."/>
            <person name="Fanning S."/>
        </authorList>
    </citation>
    <scope>NUCLEOTIDE SEQUENCE</scope>
    <source>
        <strain evidence="4">SYSU D8009</strain>
    </source>
</reference>
<feature type="domain" description="Glycosyl transferase family 1" evidence="2">
    <location>
        <begin position="212"/>
        <end position="381"/>
    </location>
</feature>
<proteinExistence type="predicted"/>
<dbReference type="GO" id="GO:0009103">
    <property type="term" value="P:lipopolysaccharide biosynthetic process"/>
    <property type="evidence" value="ECO:0007669"/>
    <property type="project" value="TreeGrafter"/>
</dbReference>
<dbReference type="RefSeq" id="WP_186772196.1">
    <property type="nucleotide sequence ID" value="NZ_JACOMF010000028.1"/>
</dbReference>
<dbReference type="Pfam" id="PF00534">
    <property type="entry name" value="Glycos_transf_1"/>
    <property type="match status" value="1"/>
</dbReference>
<dbReference type="PANTHER" id="PTHR46401:SF2">
    <property type="entry name" value="GLYCOSYLTRANSFERASE WBBK-RELATED"/>
    <property type="match status" value="1"/>
</dbReference>
<evidence type="ECO:0000313" key="4">
    <source>
        <dbReference type="EMBL" id="MBC4017437.1"/>
    </source>
</evidence>
<keyword evidence="1" id="KW-0808">Transferase</keyword>